<reference evidence="2 3" key="1">
    <citation type="submission" date="2014-06" db="EMBL/GenBank/DDBJ databases">
        <title>The genome of the endonuclear symbiont Nucleicultrix amoebiphila.</title>
        <authorList>
            <person name="Schulz F."/>
            <person name="Horn M."/>
        </authorList>
    </citation>
    <scope>NUCLEOTIDE SEQUENCE [LARGE SCALE GENOMIC DNA]</scope>
    <source>
        <strain evidence="2 3">FS5</strain>
    </source>
</reference>
<evidence type="ECO:0000313" key="3">
    <source>
        <dbReference type="Proteomes" id="UP000237351"/>
    </source>
</evidence>
<evidence type="ECO:0008006" key="4">
    <source>
        <dbReference type="Google" id="ProtNLM"/>
    </source>
</evidence>
<keyword evidence="1" id="KW-0732">Signal</keyword>
<evidence type="ECO:0000313" key="2">
    <source>
        <dbReference type="EMBL" id="ARN84089.1"/>
    </source>
</evidence>
<dbReference type="RefSeq" id="WP_085783442.1">
    <property type="nucleotide sequence ID" value="NZ_CP008743.1"/>
</dbReference>
<feature type="chain" id="PRO_5012981189" description="DUF2059 domain-containing protein" evidence="1">
    <location>
        <begin position="23"/>
        <end position="406"/>
    </location>
</feature>
<dbReference type="EMBL" id="CP008743">
    <property type="protein sequence ID" value="ARN84089.1"/>
    <property type="molecule type" value="Genomic_DNA"/>
</dbReference>
<keyword evidence="3" id="KW-1185">Reference proteome</keyword>
<dbReference type="Proteomes" id="UP000237351">
    <property type="component" value="Chromosome"/>
</dbReference>
<dbReference type="AlphaFoldDB" id="A0A1W6N2Q2"/>
<dbReference type="KEGG" id="naf:GQ61_00590"/>
<protein>
    <recommendedName>
        <fullName evidence="4">DUF2059 domain-containing protein</fullName>
    </recommendedName>
</protein>
<organism evidence="2 3">
    <name type="scientific">Candidatus Nucleicultrix amoebiphila FS5</name>
    <dbReference type="NCBI Taxonomy" id="1414854"/>
    <lineage>
        <taxon>Bacteria</taxon>
        <taxon>Pseudomonadati</taxon>
        <taxon>Pseudomonadota</taxon>
        <taxon>Alphaproteobacteria</taxon>
        <taxon>Holosporales</taxon>
        <taxon>Candidatus Nucleicultricaceae</taxon>
        <taxon>Candidatus Nucleicultrix</taxon>
    </lineage>
</organism>
<dbReference type="STRING" id="1414854.GQ61_00590"/>
<name>A0A1W6N2Q2_9PROT</name>
<feature type="signal peptide" evidence="1">
    <location>
        <begin position="1"/>
        <end position="22"/>
    </location>
</feature>
<gene>
    <name evidence="2" type="ORF">GQ61_00590</name>
</gene>
<accession>A0A1W6N2Q2</accession>
<proteinExistence type="predicted"/>
<evidence type="ECO:0000256" key="1">
    <source>
        <dbReference type="SAM" id="SignalP"/>
    </source>
</evidence>
<sequence length="406" mass="45985">MKSILMNFVFIGSLGVSSLCYASSGLEEEVPSHARTAQTGQSDAEGHMVEEYSNDKARFLQDILACVRGLSFASSSELENAEFYKASLRRANILTRDEIDLLFPRALTETEKNIVSTFLNFYGCSDSKQYLIGLMAPIESDYTEELYIKRINALEKSRDIETIKSRYIEGATNFIFKKDQLIRFYSSFRKSANLYTATFLEAAETPFKTMVLGFLKARQSQENVLFDFFKASGFTGKCSVDKVRKFESWITETSKTFKGKLRDDSTDAIHKLRNKPLTWDQFVTHIIGVFTDQTDKKIFKIKTQVFSGKMSPTTAAGYIVNNIKADAIFDLKFMKIILTDCPVLFEGEMKYNAKTRALVTKKFGEKAKLVKDKNTGDKTIVIDSINQTLKNLIKESITAQLQAAFE</sequence>